<evidence type="ECO:0000313" key="5">
    <source>
        <dbReference type="Proteomes" id="UP000325313"/>
    </source>
</evidence>
<evidence type="ECO:0000313" key="2">
    <source>
        <dbReference type="EMBL" id="KAA1074205.1"/>
    </source>
</evidence>
<dbReference type="EMBL" id="VDEP01000473">
    <property type="protein sequence ID" value="KAA1074205.1"/>
    <property type="molecule type" value="Genomic_DNA"/>
</dbReference>
<evidence type="ECO:0000313" key="3">
    <source>
        <dbReference type="EMBL" id="KAA1090576.1"/>
    </source>
</evidence>
<proteinExistence type="predicted"/>
<gene>
    <name evidence="3" type="ORF">PGT21_005796</name>
    <name evidence="2" type="ORF">PGTUg99_030114</name>
</gene>
<protein>
    <submittedName>
        <fullName evidence="2">Uncharacterized protein</fullName>
    </submittedName>
</protein>
<sequence length="130" mass="14978">MCPSNNTYFKFSHLDAQIPGRLMPVDSNPSIHSPPTHHQNTTDHPIDHPIHPSIHSAPTKTAPSIRPIMVFVQYDSQVKAVVVRWLLARRTAMEINNDLDFNIHPKTMSRWLSLYIRTRNVVRDPSTYED</sequence>
<dbReference type="Proteomes" id="UP000325313">
    <property type="component" value="Unassembled WGS sequence"/>
</dbReference>
<dbReference type="EMBL" id="VSWC01000092">
    <property type="protein sequence ID" value="KAA1090576.1"/>
    <property type="molecule type" value="Genomic_DNA"/>
</dbReference>
<evidence type="ECO:0000256" key="1">
    <source>
        <dbReference type="SAM" id="MobiDB-lite"/>
    </source>
</evidence>
<dbReference type="AlphaFoldDB" id="A0A5B0MBJ2"/>
<feature type="region of interest" description="Disordered" evidence="1">
    <location>
        <begin position="27"/>
        <end position="60"/>
    </location>
</feature>
<accession>A0A5B0MBJ2</accession>
<comment type="caution">
    <text evidence="2">The sequence shown here is derived from an EMBL/GenBank/DDBJ whole genome shotgun (WGS) entry which is preliminary data.</text>
</comment>
<dbReference type="Proteomes" id="UP000324748">
    <property type="component" value="Unassembled WGS sequence"/>
</dbReference>
<organism evidence="2 5">
    <name type="scientific">Puccinia graminis f. sp. tritici</name>
    <dbReference type="NCBI Taxonomy" id="56615"/>
    <lineage>
        <taxon>Eukaryota</taxon>
        <taxon>Fungi</taxon>
        <taxon>Dikarya</taxon>
        <taxon>Basidiomycota</taxon>
        <taxon>Pucciniomycotina</taxon>
        <taxon>Pucciniomycetes</taxon>
        <taxon>Pucciniales</taxon>
        <taxon>Pucciniaceae</taxon>
        <taxon>Puccinia</taxon>
    </lineage>
</organism>
<feature type="compositionally biased region" description="Polar residues" evidence="1">
    <location>
        <begin position="27"/>
        <end position="39"/>
    </location>
</feature>
<name>A0A5B0MBJ2_PUCGR</name>
<reference evidence="4 5" key="1">
    <citation type="submission" date="2019-05" db="EMBL/GenBank/DDBJ databases">
        <title>Emergence of the Ug99 lineage of the wheat stem rust pathogen through somatic hybridization.</title>
        <authorList>
            <person name="Li F."/>
            <person name="Upadhyaya N.M."/>
            <person name="Sperschneider J."/>
            <person name="Matny O."/>
            <person name="Nguyen-Phuc H."/>
            <person name="Mago R."/>
            <person name="Raley C."/>
            <person name="Miller M.E."/>
            <person name="Silverstein K.A.T."/>
            <person name="Henningsen E."/>
            <person name="Hirsch C.D."/>
            <person name="Visser B."/>
            <person name="Pretorius Z.A."/>
            <person name="Steffenson B.J."/>
            <person name="Schwessinger B."/>
            <person name="Dodds P.N."/>
            <person name="Figueroa M."/>
        </authorList>
    </citation>
    <scope>NUCLEOTIDE SEQUENCE [LARGE SCALE GENOMIC DNA]</scope>
    <source>
        <strain evidence="3">21-0</strain>
        <strain evidence="2 5">Ug99</strain>
    </source>
</reference>
<feature type="compositionally biased region" description="Basic and acidic residues" evidence="1">
    <location>
        <begin position="40"/>
        <end position="50"/>
    </location>
</feature>
<evidence type="ECO:0000313" key="4">
    <source>
        <dbReference type="Proteomes" id="UP000324748"/>
    </source>
</evidence>
<keyword evidence="4" id="KW-1185">Reference proteome</keyword>